<organism evidence="2 3">
    <name type="scientific">Deinococcus radiophilus</name>
    <dbReference type="NCBI Taxonomy" id="32062"/>
    <lineage>
        <taxon>Bacteria</taxon>
        <taxon>Thermotogati</taxon>
        <taxon>Deinococcota</taxon>
        <taxon>Deinococci</taxon>
        <taxon>Deinococcales</taxon>
        <taxon>Deinococcaceae</taxon>
        <taxon>Deinococcus</taxon>
    </lineage>
</organism>
<dbReference type="OrthoDB" id="74281at2"/>
<evidence type="ECO:0008006" key="4">
    <source>
        <dbReference type="Google" id="ProtNLM"/>
    </source>
</evidence>
<sequence length="219" mass="23599">MLPPPLSGPMTPEHWLNIATHGLARAAAARVRAEYLAHLEDALDAGESASDVLREWGDPHRANRELSLAHLTAREARYLPAGYAPSWAGLGKALGEDAAVLAVWVYRAVQDTVQGELSAAVFGLLGLSLCAIVLRWLALSRRAFSPQARALLHWLLSPVSLALLLIVGLLTWEGGWSGVAEEIGRGEWPMLLALSYALYHFSRLLTALSAARKAEAQAA</sequence>
<feature type="transmembrane region" description="Helical" evidence="1">
    <location>
        <begin position="150"/>
        <end position="170"/>
    </location>
</feature>
<keyword evidence="1" id="KW-0472">Membrane</keyword>
<dbReference type="RefSeq" id="WP_126351348.1">
    <property type="nucleotide sequence ID" value="NZ_CP086380.1"/>
</dbReference>
<keyword evidence="1" id="KW-0812">Transmembrane</keyword>
<keyword evidence="3" id="KW-1185">Reference proteome</keyword>
<evidence type="ECO:0000313" key="2">
    <source>
        <dbReference type="EMBL" id="RTR29437.1"/>
    </source>
</evidence>
<accession>A0A3S0KLN8</accession>
<feature type="transmembrane region" description="Helical" evidence="1">
    <location>
        <begin position="117"/>
        <end position="138"/>
    </location>
</feature>
<dbReference type="EMBL" id="RXPE01000004">
    <property type="protein sequence ID" value="RTR29437.1"/>
    <property type="molecule type" value="Genomic_DNA"/>
</dbReference>
<comment type="caution">
    <text evidence="2">The sequence shown here is derived from an EMBL/GenBank/DDBJ whole genome shotgun (WGS) entry which is preliminary data.</text>
</comment>
<name>A0A3S0KLN8_9DEIO</name>
<proteinExistence type="predicted"/>
<evidence type="ECO:0000256" key="1">
    <source>
        <dbReference type="SAM" id="Phobius"/>
    </source>
</evidence>
<evidence type="ECO:0000313" key="3">
    <source>
        <dbReference type="Proteomes" id="UP000277766"/>
    </source>
</evidence>
<reference evidence="2 3" key="1">
    <citation type="submission" date="2018-12" db="EMBL/GenBank/DDBJ databases">
        <title>Deinococcus radiophilus ATCC 27603 genome sequencing and assembly.</title>
        <authorList>
            <person name="Maclea K.S."/>
            <person name="Maynard C.R."/>
        </authorList>
    </citation>
    <scope>NUCLEOTIDE SEQUENCE [LARGE SCALE GENOMIC DNA]</scope>
    <source>
        <strain evidence="2 3">ATCC 27603</strain>
    </source>
</reference>
<dbReference type="AlphaFoldDB" id="A0A3S0KLN8"/>
<keyword evidence="1" id="KW-1133">Transmembrane helix</keyword>
<protein>
    <recommendedName>
        <fullName evidence="4">DUF1700 domain-containing protein</fullName>
    </recommendedName>
</protein>
<feature type="transmembrane region" description="Helical" evidence="1">
    <location>
        <begin position="190"/>
        <end position="211"/>
    </location>
</feature>
<dbReference type="Proteomes" id="UP000277766">
    <property type="component" value="Unassembled WGS sequence"/>
</dbReference>
<gene>
    <name evidence="2" type="ORF">EJ104_03350</name>
</gene>